<evidence type="ECO:0000256" key="2">
    <source>
        <dbReference type="ARBA" id="ARBA00022491"/>
    </source>
</evidence>
<dbReference type="RefSeq" id="WP_343186129.1">
    <property type="nucleotide sequence ID" value="NZ_JBCITM010000009.1"/>
</dbReference>
<reference evidence="7 8" key="1">
    <citation type="submission" date="2024-04" db="EMBL/GenBank/DDBJ databases">
        <title>Genome sequencing and metabolic network reconstruction of aminoacids and betaine degradation by Anoxynatronum sibiricum.</title>
        <authorList>
            <person name="Detkova E.N."/>
            <person name="Boltjanskaja Y.V."/>
            <person name="Mardanov A.V."/>
            <person name="Kevbrin V."/>
        </authorList>
    </citation>
    <scope>NUCLEOTIDE SEQUENCE [LARGE SCALE GENOMIC DNA]</scope>
    <source>
        <strain evidence="7 8">Z-7981</strain>
    </source>
</reference>
<organism evidence="7 8">
    <name type="scientific">Anoxynatronum sibiricum</name>
    <dbReference type="NCBI Taxonomy" id="210623"/>
    <lineage>
        <taxon>Bacteria</taxon>
        <taxon>Bacillati</taxon>
        <taxon>Bacillota</taxon>
        <taxon>Clostridia</taxon>
        <taxon>Eubacteriales</taxon>
        <taxon>Clostridiaceae</taxon>
        <taxon>Anoxynatronum</taxon>
    </lineage>
</organism>
<keyword evidence="3 6" id="KW-1005">Bacterial flagellum biogenesis</keyword>
<comment type="subcellular location">
    <subcellularLocation>
        <location evidence="6">Cytoplasm</location>
    </subcellularLocation>
</comment>
<keyword evidence="4 6" id="KW-0810">Translation regulation</keyword>
<dbReference type="PANTHER" id="PTHR34984">
    <property type="entry name" value="CARBON STORAGE REGULATOR"/>
    <property type="match status" value="1"/>
</dbReference>
<name>A0ABU9VXE5_9CLOT</name>
<evidence type="ECO:0000256" key="6">
    <source>
        <dbReference type="HAMAP-Rule" id="MF_00167"/>
    </source>
</evidence>
<dbReference type="Gene3D" id="2.60.40.4380">
    <property type="entry name" value="Translational regulator CsrA"/>
    <property type="match status" value="1"/>
</dbReference>
<dbReference type="NCBIfam" id="TIGR00202">
    <property type="entry name" value="csrA"/>
    <property type="match status" value="1"/>
</dbReference>
<sequence>MLVLTRKPEESIILGGNIEIKVLGIEDGKVKIGIKAPRDVDIYRKEVYLEIQEENQKAAGYSADTDALKNMMKTK</sequence>
<comment type="caution">
    <text evidence="7">The sequence shown here is derived from an EMBL/GenBank/DDBJ whole genome shotgun (WGS) entry which is preliminary data.</text>
</comment>
<dbReference type="Pfam" id="PF02599">
    <property type="entry name" value="CsrA"/>
    <property type="match status" value="1"/>
</dbReference>
<dbReference type="InterPro" id="IPR036107">
    <property type="entry name" value="CsrA_sf"/>
</dbReference>
<comment type="function">
    <text evidence="6">A translational regulator that binds mRNA to regulate translation initiation and/or mRNA stability. Usually binds in the 5'-UTR at or near the Shine-Dalgarno sequence preventing ribosome-binding, thus repressing translation. Its main target seems to be the major flagellin gene, while its function is anatagonized by FliW.</text>
</comment>
<dbReference type="HAMAP" id="MF_00167">
    <property type="entry name" value="CsrA"/>
    <property type="match status" value="1"/>
</dbReference>
<dbReference type="PANTHER" id="PTHR34984:SF1">
    <property type="entry name" value="CARBON STORAGE REGULATOR"/>
    <property type="match status" value="1"/>
</dbReference>
<keyword evidence="2 6" id="KW-0678">Repressor</keyword>
<evidence type="ECO:0000256" key="3">
    <source>
        <dbReference type="ARBA" id="ARBA00022795"/>
    </source>
</evidence>
<evidence type="ECO:0000256" key="1">
    <source>
        <dbReference type="ARBA" id="ARBA00022490"/>
    </source>
</evidence>
<keyword evidence="1 6" id="KW-0963">Cytoplasm</keyword>
<dbReference type="Proteomes" id="UP001407405">
    <property type="component" value="Unassembled WGS sequence"/>
</dbReference>
<evidence type="ECO:0000256" key="4">
    <source>
        <dbReference type="ARBA" id="ARBA00022845"/>
    </source>
</evidence>
<dbReference type="InterPro" id="IPR003751">
    <property type="entry name" value="CsrA"/>
</dbReference>
<keyword evidence="8" id="KW-1185">Reference proteome</keyword>
<comment type="similarity">
    <text evidence="6">Belongs to the CsrA/RsmA family.</text>
</comment>
<dbReference type="SUPFAM" id="SSF117130">
    <property type="entry name" value="CsrA-like"/>
    <property type="match status" value="1"/>
</dbReference>
<evidence type="ECO:0000313" key="7">
    <source>
        <dbReference type="EMBL" id="MEN1760804.1"/>
    </source>
</evidence>
<keyword evidence="5 6" id="KW-0694">RNA-binding</keyword>
<proteinExistence type="inferred from homology"/>
<dbReference type="NCBIfam" id="NF002469">
    <property type="entry name" value="PRK01712.1"/>
    <property type="match status" value="1"/>
</dbReference>
<gene>
    <name evidence="6 7" type="primary">csrA</name>
    <name evidence="7" type="ORF">AAIG11_09980</name>
</gene>
<dbReference type="EMBL" id="JBCITM010000009">
    <property type="protein sequence ID" value="MEN1760804.1"/>
    <property type="molecule type" value="Genomic_DNA"/>
</dbReference>
<evidence type="ECO:0000256" key="5">
    <source>
        <dbReference type="ARBA" id="ARBA00022884"/>
    </source>
</evidence>
<protein>
    <recommendedName>
        <fullName evidence="6">Translational regulator CsrA</fullName>
    </recommendedName>
</protein>
<evidence type="ECO:0000313" key="8">
    <source>
        <dbReference type="Proteomes" id="UP001407405"/>
    </source>
</evidence>
<accession>A0ABU9VXE5</accession>
<comment type="subunit">
    <text evidence="6">Homodimer; the beta-strands of each monomer intercalate to form a hydrophobic core, while the alpha-helices form wings that extend away from the core.</text>
</comment>